<dbReference type="AlphaFoldDB" id="A0A0F9NW94"/>
<evidence type="ECO:0000256" key="1">
    <source>
        <dbReference type="SAM" id="MobiDB-lite"/>
    </source>
</evidence>
<feature type="region of interest" description="Disordered" evidence="1">
    <location>
        <begin position="91"/>
        <end position="154"/>
    </location>
</feature>
<organism evidence="2">
    <name type="scientific">marine sediment metagenome</name>
    <dbReference type="NCBI Taxonomy" id="412755"/>
    <lineage>
        <taxon>unclassified sequences</taxon>
        <taxon>metagenomes</taxon>
        <taxon>ecological metagenomes</taxon>
    </lineage>
</organism>
<accession>A0A0F9NW94</accession>
<comment type="caution">
    <text evidence="2">The sequence shown here is derived from an EMBL/GenBank/DDBJ whole genome shotgun (WGS) entry which is preliminary data.</text>
</comment>
<sequence>MAFPLIPAAFVIGLILFMGGKKKDGNGKPFPPGTTGEPCLFDPDLPPEQVDITNGLLANTTLPASTLIAAALLAELNGFTQTGDCLRAEAARRGGDQNPPPGFDPANPLTWGTAVGLPTPPGVAPPPPGVPPGVPPPPPGAPPPPPPVPGGGIPGIIPGLIAQIPGLVQQFPGFIPGLGIPPVGQPGEPALPPGAAMAFEVRLGDRPFGLATYWTGLGSRFTELEPLNPQLGPMAPVPGSPTGATNYANWAPGLIIAIPAAWNPLAKPPPPTGL</sequence>
<name>A0A0F9NW94_9ZZZZ</name>
<protein>
    <submittedName>
        <fullName evidence="2">Uncharacterized protein</fullName>
    </submittedName>
</protein>
<proteinExistence type="predicted"/>
<feature type="compositionally biased region" description="Pro residues" evidence="1">
    <location>
        <begin position="118"/>
        <end position="149"/>
    </location>
</feature>
<dbReference type="EMBL" id="LAZR01007390">
    <property type="protein sequence ID" value="KKM85557.1"/>
    <property type="molecule type" value="Genomic_DNA"/>
</dbReference>
<evidence type="ECO:0000313" key="2">
    <source>
        <dbReference type="EMBL" id="KKM85557.1"/>
    </source>
</evidence>
<gene>
    <name evidence="2" type="ORF">LCGC14_1287880</name>
</gene>
<reference evidence="2" key="1">
    <citation type="journal article" date="2015" name="Nature">
        <title>Complex archaea that bridge the gap between prokaryotes and eukaryotes.</title>
        <authorList>
            <person name="Spang A."/>
            <person name="Saw J.H."/>
            <person name="Jorgensen S.L."/>
            <person name="Zaremba-Niedzwiedzka K."/>
            <person name="Martijn J."/>
            <person name="Lind A.E."/>
            <person name="van Eijk R."/>
            <person name="Schleper C."/>
            <person name="Guy L."/>
            <person name="Ettema T.J."/>
        </authorList>
    </citation>
    <scope>NUCLEOTIDE SEQUENCE</scope>
</reference>